<organism evidence="8 9">
    <name type="scientific">Melanomma pulvis-pyrius CBS 109.77</name>
    <dbReference type="NCBI Taxonomy" id="1314802"/>
    <lineage>
        <taxon>Eukaryota</taxon>
        <taxon>Fungi</taxon>
        <taxon>Dikarya</taxon>
        <taxon>Ascomycota</taxon>
        <taxon>Pezizomycotina</taxon>
        <taxon>Dothideomycetes</taxon>
        <taxon>Pleosporomycetidae</taxon>
        <taxon>Pleosporales</taxon>
        <taxon>Melanommataceae</taxon>
        <taxon>Melanomma</taxon>
    </lineage>
</organism>
<name>A0A6A6X7Z6_9PLEO</name>
<dbReference type="AlphaFoldDB" id="A0A6A6X7Z6"/>
<accession>A0A6A6X7Z6</accession>
<feature type="region of interest" description="Disordered" evidence="5">
    <location>
        <begin position="249"/>
        <end position="282"/>
    </location>
</feature>
<evidence type="ECO:0000256" key="2">
    <source>
        <dbReference type="ARBA" id="ARBA00004613"/>
    </source>
</evidence>
<evidence type="ECO:0000256" key="1">
    <source>
        <dbReference type="ARBA" id="ARBA00001973"/>
    </source>
</evidence>
<feature type="signal peptide" evidence="6">
    <location>
        <begin position="1"/>
        <end position="19"/>
    </location>
</feature>
<evidence type="ECO:0000259" key="7">
    <source>
        <dbReference type="Pfam" id="PF03443"/>
    </source>
</evidence>
<keyword evidence="9" id="KW-1185">Reference proteome</keyword>
<dbReference type="Proteomes" id="UP000799757">
    <property type="component" value="Unassembled WGS sequence"/>
</dbReference>
<keyword evidence="8" id="KW-0503">Monooxygenase</keyword>
<dbReference type="Pfam" id="PF03443">
    <property type="entry name" value="AA9"/>
    <property type="match status" value="1"/>
</dbReference>
<evidence type="ECO:0000313" key="8">
    <source>
        <dbReference type="EMBL" id="KAF2792418.1"/>
    </source>
</evidence>
<keyword evidence="4" id="KW-1015">Disulfide bond</keyword>
<comment type="subcellular location">
    <subcellularLocation>
        <location evidence="2">Secreted</location>
    </subcellularLocation>
</comment>
<feature type="chain" id="PRO_5025587674" evidence="6">
    <location>
        <begin position="20"/>
        <end position="313"/>
    </location>
</feature>
<feature type="domain" description="Auxiliary Activity family 9 catalytic" evidence="7">
    <location>
        <begin position="20"/>
        <end position="236"/>
    </location>
</feature>
<reference evidence="8" key="1">
    <citation type="journal article" date="2020" name="Stud. Mycol.">
        <title>101 Dothideomycetes genomes: a test case for predicting lifestyles and emergence of pathogens.</title>
        <authorList>
            <person name="Haridas S."/>
            <person name="Albert R."/>
            <person name="Binder M."/>
            <person name="Bloem J."/>
            <person name="Labutti K."/>
            <person name="Salamov A."/>
            <person name="Andreopoulos B."/>
            <person name="Baker S."/>
            <person name="Barry K."/>
            <person name="Bills G."/>
            <person name="Bluhm B."/>
            <person name="Cannon C."/>
            <person name="Castanera R."/>
            <person name="Culley D."/>
            <person name="Daum C."/>
            <person name="Ezra D."/>
            <person name="Gonzalez J."/>
            <person name="Henrissat B."/>
            <person name="Kuo A."/>
            <person name="Liang C."/>
            <person name="Lipzen A."/>
            <person name="Lutzoni F."/>
            <person name="Magnuson J."/>
            <person name="Mondo S."/>
            <person name="Nolan M."/>
            <person name="Ohm R."/>
            <person name="Pangilinan J."/>
            <person name="Park H.-J."/>
            <person name="Ramirez L."/>
            <person name="Alfaro M."/>
            <person name="Sun H."/>
            <person name="Tritt A."/>
            <person name="Yoshinaga Y."/>
            <person name="Zwiers L.-H."/>
            <person name="Turgeon B."/>
            <person name="Goodwin S."/>
            <person name="Spatafora J."/>
            <person name="Crous P."/>
            <person name="Grigoriev I."/>
        </authorList>
    </citation>
    <scope>NUCLEOTIDE SEQUENCE</scope>
    <source>
        <strain evidence="8">CBS 109.77</strain>
    </source>
</reference>
<keyword evidence="8" id="KW-0560">Oxidoreductase</keyword>
<dbReference type="GO" id="GO:0004497">
    <property type="term" value="F:monooxygenase activity"/>
    <property type="evidence" value="ECO:0007669"/>
    <property type="project" value="UniProtKB-KW"/>
</dbReference>
<gene>
    <name evidence="8" type="ORF">K505DRAFT_307632</name>
</gene>
<evidence type="ECO:0000256" key="5">
    <source>
        <dbReference type="SAM" id="MobiDB-lite"/>
    </source>
</evidence>
<dbReference type="CDD" id="cd21175">
    <property type="entry name" value="LPMO_AA9"/>
    <property type="match status" value="1"/>
</dbReference>
<keyword evidence="6" id="KW-0732">Signal</keyword>
<protein>
    <submittedName>
        <fullName evidence="8">Lytic polysaccharide monooxygenase</fullName>
    </submittedName>
</protein>
<comment type="cofactor">
    <cofactor evidence="1">
        <name>Cu(2+)</name>
        <dbReference type="ChEBI" id="CHEBI:29036"/>
    </cofactor>
</comment>
<keyword evidence="3" id="KW-0964">Secreted</keyword>
<evidence type="ECO:0000256" key="3">
    <source>
        <dbReference type="ARBA" id="ARBA00022525"/>
    </source>
</evidence>
<evidence type="ECO:0000313" key="9">
    <source>
        <dbReference type="Proteomes" id="UP000799757"/>
    </source>
</evidence>
<evidence type="ECO:0000256" key="6">
    <source>
        <dbReference type="SAM" id="SignalP"/>
    </source>
</evidence>
<dbReference type="OrthoDB" id="4849160at2759"/>
<dbReference type="PANTHER" id="PTHR33353:SF34">
    <property type="entry name" value="ENDO-BETA-1,4-GLUCANASE D"/>
    <property type="match status" value="1"/>
</dbReference>
<evidence type="ECO:0000256" key="4">
    <source>
        <dbReference type="ARBA" id="ARBA00023157"/>
    </source>
</evidence>
<dbReference type="GO" id="GO:0005576">
    <property type="term" value="C:extracellular region"/>
    <property type="evidence" value="ECO:0007669"/>
    <property type="project" value="UniProtKB-SubCell"/>
</dbReference>
<dbReference type="Gene3D" id="2.70.50.70">
    <property type="match status" value="1"/>
</dbReference>
<sequence>MSFASKLITLGAFASTALAHGTVTGFVTDGTYNGGFKLDYYYMKVNGQTPPATAGWYAENLDNGFVEPNSYGAADIICHKNAVAATSTASVKAGGTVDFQWSAWPESHIGPVITYIAPCNGDCSAVDKSTLKFTKIAADGYDVATKTWAAVAMIANNNTASVTVPSSIKAGNYVFRHEIIALHGAGSENGAQNYPQCVNIEITGSGTEEPAGVLGTELYTTTEAGILFNPYTTITSYEIPGPALFGAGTETTPTPVATSTTVPTATAAPPAPTATGTPSTTLPETFTLDTFISWLKEVGGAPASKARRHARAF</sequence>
<dbReference type="InterPro" id="IPR005103">
    <property type="entry name" value="AA9_LPMO"/>
</dbReference>
<dbReference type="InterPro" id="IPR049892">
    <property type="entry name" value="AA9"/>
</dbReference>
<proteinExistence type="predicted"/>
<dbReference type="EMBL" id="MU001970">
    <property type="protein sequence ID" value="KAF2792418.1"/>
    <property type="molecule type" value="Genomic_DNA"/>
</dbReference>
<dbReference type="PANTHER" id="PTHR33353">
    <property type="entry name" value="PUTATIVE (AFU_ORTHOLOGUE AFUA_1G12560)-RELATED"/>
    <property type="match status" value="1"/>
</dbReference>